<dbReference type="NCBIfam" id="NF008633">
    <property type="entry name" value="PRK11622.1"/>
    <property type="match status" value="1"/>
</dbReference>
<evidence type="ECO:0000313" key="1">
    <source>
        <dbReference type="EMBL" id="MCF8715718.1"/>
    </source>
</evidence>
<dbReference type="RefSeq" id="WP_236959683.1">
    <property type="nucleotide sequence ID" value="NZ_JAETXX010000009.1"/>
</dbReference>
<dbReference type="Proteomes" id="UP000829517">
    <property type="component" value="Unassembled WGS sequence"/>
</dbReference>
<dbReference type="PANTHER" id="PTHR42779:SF1">
    <property type="entry name" value="PROTEIN YNJB"/>
    <property type="match status" value="1"/>
</dbReference>
<protein>
    <submittedName>
        <fullName evidence="1">ABC transporter substrate-binding protein</fullName>
    </submittedName>
</protein>
<dbReference type="Gene3D" id="3.40.190.10">
    <property type="entry name" value="Periplasmic binding protein-like II"/>
    <property type="match status" value="2"/>
</dbReference>
<keyword evidence="2" id="KW-1185">Reference proteome</keyword>
<dbReference type="InterPro" id="IPR006059">
    <property type="entry name" value="SBP"/>
</dbReference>
<dbReference type="PIRSF" id="PIRSF029172">
    <property type="entry name" value="UCP029172_ABC_sbc_YnjB"/>
    <property type="match status" value="1"/>
</dbReference>
<dbReference type="PANTHER" id="PTHR42779">
    <property type="entry name" value="PROTEIN YNJB"/>
    <property type="match status" value="1"/>
</dbReference>
<dbReference type="Pfam" id="PF13416">
    <property type="entry name" value="SBP_bac_8"/>
    <property type="match status" value="1"/>
</dbReference>
<sequence>MKNIIYITLLFCFLSCNTTKKEAEEDITNASWEEVLSKANGTTLTMMMWNGDTKINRYMKSYVAPNLKEKYNIDFEIVSGQGAKIVQLLMTEIQASKNRSDVDLVWINGETFFQLREIKALYGPWTTKIPNAEYIDFENPFIGMDFQQPIEGFELPWGNVQMTLIYDSAKVENPPMTRASLLNFVKEHPGTFTFDNHFTGLTFLKSLLIDIAGGDESLSGAFNEVKYKKYSSQLWSYINELKPYLWRKGEVFPEGVAQMHQLFANGELLFTMSNNDAEVDSKTMEGLFPETTRAYVPAFGTIQNSHYLGIPKLSGNKAAALVAANFLSSPEAQLEKMKPSVWGDGTVLDLEKLPKDSKQKFMNIPSREHAPDRSEIQNRANMELAPEYMIRLAEDFRKEIINK</sequence>
<accession>A0ABS9J5N0</accession>
<proteinExistence type="predicted"/>
<name>A0ABS9J5N0_9FLAO</name>
<evidence type="ECO:0000313" key="2">
    <source>
        <dbReference type="Proteomes" id="UP000829517"/>
    </source>
</evidence>
<gene>
    <name evidence="1" type="ORF">JM658_12855</name>
</gene>
<dbReference type="SUPFAM" id="SSF53850">
    <property type="entry name" value="Periplasmic binding protein-like II"/>
    <property type="match status" value="1"/>
</dbReference>
<comment type="caution">
    <text evidence="1">The sequence shown here is derived from an EMBL/GenBank/DDBJ whole genome shotgun (WGS) entry which is preliminary data.</text>
</comment>
<reference evidence="1 2" key="1">
    <citation type="submission" date="2021-01" db="EMBL/GenBank/DDBJ databases">
        <title>Genome sequencing of Joostella atrarenae M1-2 (= KCTC 23194).</title>
        <authorList>
            <person name="Zakaria M.R."/>
            <person name="Lam M.Q."/>
            <person name="Chong C.S."/>
        </authorList>
    </citation>
    <scope>NUCLEOTIDE SEQUENCE [LARGE SCALE GENOMIC DNA]</scope>
    <source>
        <strain evidence="1 2">M1-2</strain>
    </source>
</reference>
<dbReference type="EMBL" id="JAETXX010000009">
    <property type="protein sequence ID" value="MCF8715718.1"/>
    <property type="molecule type" value="Genomic_DNA"/>
</dbReference>
<organism evidence="1 2">
    <name type="scientific">Joostella atrarenae</name>
    <dbReference type="NCBI Taxonomy" id="679257"/>
    <lineage>
        <taxon>Bacteria</taxon>
        <taxon>Pseudomonadati</taxon>
        <taxon>Bacteroidota</taxon>
        <taxon>Flavobacteriia</taxon>
        <taxon>Flavobacteriales</taxon>
        <taxon>Flavobacteriaceae</taxon>
        <taxon>Joostella</taxon>
    </lineage>
</organism>
<dbReference type="InterPro" id="IPR027020">
    <property type="entry name" value="YnjB"/>
</dbReference>